<dbReference type="InterPro" id="IPR027417">
    <property type="entry name" value="P-loop_NTPase"/>
</dbReference>
<dbReference type="InterPro" id="IPR036390">
    <property type="entry name" value="WH_DNA-bd_sf"/>
</dbReference>
<evidence type="ECO:0000256" key="2">
    <source>
        <dbReference type="SAM" id="MobiDB-lite"/>
    </source>
</evidence>
<dbReference type="InterPro" id="IPR006869">
    <property type="entry name" value="DUF547"/>
</dbReference>
<dbReference type="Pfam" id="PF00225">
    <property type="entry name" value="Kinesin"/>
    <property type="match status" value="1"/>
</dbReference>
<accession>A0A7S4JD35</accession>
<dbReference type="GO" id="GO:0005524">
    <property type="term" value="F:ATP binding"/>
    <property type="evidence" value="ECO:0007669"/>
    <property type="project" value="InterPro"/>
</dbReference>
<feature type="compositionally biased region" description="Basic and acidic residues" evidence="2">
    <location>
        <begin position="202"/>
        <end position="211"/>
    </location>
</feature>
<dbReference type="Gene3D" id="1.10.10.10">
    <property type="entry name" value="Winged helix-like DNA-binding domain superfamily/Winged helix DNA-binding domain"/>
    <property type="match status" value="1"/>
</dbReference>
<evidence type="ECO:0000256" key="1">
    <source>
        <dbReference type="ARBA" id="ARBA00004229"/>
    </source>
</evidence>
<dbReference type="SMART" id="SM00129">
    <property type="entry name" value="KISc"/>
    <property type="match status" value="1"/>
</dbReference>
<dbReference type="AlphaFoldDB" id="A0A7S4JD35"/>
<dbReference type="InterPro" id="IPR036388">
    <property type="entry name" value="WH-like_DNA-bd_sf"/>
</dbReference>
<dbReference type="InterPro" id="IPR000591">
    <property type="entry name" value="DEP_dom"/>
</dbReference>
<comment type="subcellular location">
    <subcellularLocation>
        <location evidence="1">Plastid</location>
        <location evidence="1">Chloroplast</location>
    </subcellularLocation>
</comment>
<dbReference type="SUPFAM" id="SSF46785">
    <property type="entry name" value="Winged helix' DNA-binding domain"/>
    <property type="match status" value="1"/>
</dbReference>
<dbReference type="GO" id="GO:0009507">
    <property type="term" value="C:chloroplast"/>
    <property type="evidence" value="ECO:0007669"/>
    <property type="project" value="UniProtKB-SubCell"/>
</dbReference>
<evidence type="ECO:0000259" key="3">
    <source>
        <dbReference type="PROSITE" id="PS50186"/>
    </source>
</evidence>
<evidence type="ECO:0000313" key="4">
    <source>
        <dbReference type="EMBL" id="CAE2259739.1"/>
    </source>
</evidence>
<dbReference type="GO" id="GO:0035556">
    <property type="term" value="P:intracellular signal transduction"/>
    <property type="evidence" value="ECO:0007669"/>
    <property type="project" value="InterPro"/>
</dbReference>
<dbReference type="InterPro" id="IPR036961">
    <property type="entry name" value="Kinesin_motor_dom_sf"/>
</dbReference>
<organism evidence="4">
    <name type="scientific">Guillardia theta</name>
    <name type="common">Cryptophyte</name>
    <name type="synonym">Cryptomonas phi</name>
    <dbReference type="NCBI Taxonomy" id="55529"/>
    <lineage>
        <taxon>Eukaryota</taxon>
        <taxon>Cryptophyceae</taxon>
        <taxon>Pyrenomonadales</taxon>
        <taxon>Geminigeraceae</taxon>
        <taxon>Guillardia</taxon>
    </lineage>
</organism>
<proteinExistence type="predicted"/>
<dbReference type="Gene3D" id="3.40.850.10">
    <property type="entry name" value="Kinesin motor domain"/>
    <property type="match status" value="1"/>
</dbReference>
<feature type="domain" description="DEP" evidence="3">
    <location>
        <begin position="617"/>
        <end position="713"/>
    </location>
</feature>
<reference evidence="4" key="1">
    <citation type="submission" date="2021-01" db="EMBL/GenBank/DDBJ databases">
        <authorList>
            <person name="Corre E."/>
            <person name="Pelletier E."/>
            <person name="Niang G."/>
            <person name="Scheremetjew M."/>
            <person name="Finn R."/>
            <person name="Kale V."/>
            <person name="Holt S."/>
            <person name="Cochrane G."/>
            <person name="Meng A."/>
            <person name="Brown T."/>
            <person name="Cohen L."/>
        </authorList>
    </citation>
    <scope>NUCLEOTIDE SEQUENCE</scope>
    <source>
        <strain evidence="4">CCMP 2712</strain>
    </source>
</reference>
<dbReference type="Pfam" id="PF00610">
    <property type="entry name" value="DEP"/>
    <property type="match status" value="1"/>
</dbReference>
<feature type="compositionally biased region" description="Basic and acidic residues" evidence="2">
    <location>
        <begin position="247"/>
        <end position="256"/>
    </location>
</feature>
<protein>
    <recommendedName>
        <fullName evidence="3">DEP domain-containing protein</fullName>
    </recommendedName>
</protein>
<dbReference type="SUPFAM" id="SSF52540">
    <property type="entry name" value="P-loop containing nucleoside triphosphate hydrolases"/>
    <property type="match status" value="1"/>
</dbReference>
<dbReference type="InterPro" id="IPR001752">
    <property type="entry name" value="Kinesin_motor_dom"/>
</dbReference>
<name>A0A7S4JD35_GUITH</name>
<dbReference type="GO" id="GO:0003777">
    <property type="term" value="F:microtubule motor activity"/>
    <property type="evidence" value="ECO:0007669"/>
    <property type="project" value="InterPro"/>
</dbReference>
<gene>
    <name evidence="4" type="ORF">GTHE00462_LOCUS4753</name>
</gene>
<dbReference type="GO" id="GO:0008017">
    <property type="term" value="F:microtubule binding"/>
    <property type="evidence" value="ECO:0007669"/>
    <property type="project" value="InterPro"/>
</dbReference>
<feature type="region of interest" description="Disordered" evidence="2">
    <location>
        <begin position="190"/>
        <end position="256"/>
    </location>
</feature>
<dbReference type="SMART" id="SM00049">
    <property type="entry name" value="DEP"/>
    <property type="match status" value="1"/>
</dbReference>
<feature type="region of interest" description="Disordered" evidence="2">
    <location>
        <begin position="537"/>
        <end position="566"/>
    </location>
</feature>
<feature type="region of interest" description="Disordered" evidence="2">
    <location>
        <begin position="582"/>
        <end position="601"/>
    </location>
</feature>
<dbReference type="EMBL" id="HBKN01005953">
    <property type="protein sequence ID" value="CAE2259739.1"/>
    <property type="molecule type" value="Transcribed_RNA"/>
</dbReference>
<dbReference type="PROSITE" id="PS50186">
    <property type="entry name" value="DEP"/>
    <property type="match status" value="1"/>
</dbReference>
<feature type="compositionally biased region" description="Basic and acidic residues" evidence="2">
    <location>
        <begin position="551"/>
        <end position="566"/>
    </location>
</feature>
<dbReference type="Pfam" id="PF04784">
    <property type="entry name" value="DUF547"/>
    <property type="match status" value="1"/>
</dbReference>
<dbReference type="PANTHER" id="PTHR46361">
    <property type="entry name" value="ELECTRON CARRIER/ PROTEIN DISULFIDE OXIDOREDUCTASE"/>
    <property type="match status" value="1"/>
</dbReference>
<sequence>MLANSREVATLTAFDIYKETIRDLLKPGNQSAGSSSLKLRDSASAVVVDGSVELAVKSIEDLEENLSAFQACRGHCVITVRRPSGCKLFIVKLVDSDAGSTLKQAGAEANETRKWALKSFTALANCLKGAAERSKIIPVRESTLTRMLRECFNSAFITFVGHCRQGESTQDEAMNTLRFAHRIYTARPQGMNGQVVKPAAGKTEKPAKPAAEESEIEPRASLTTVPPPPAPASKEAQVNRELGNDGAEERKTSAEEQEGLKELARAWEYAYQLENLIVWMAEVFQVGAYDPSKLEAMLDSSCKKFNGVGSGENSKDASAMIRDVLASSSEEVLKLPGGRDKMVNFRRNSVSSPWTGELHQILLKHGVVSRLESIEHERMFKSDWRGEGRAEEGREVDTLSLSSKPVRGHEISKLQSYEPPRVVSEDAKFLHLDSRILELEQNVIGGAGNSLDLLDAHIESLRKDVEDSLDHIDDELFANLLSRVSYLKMRREWARENDKGLDLDGSSHMFQPLPKIPEVQKSNGNILQDIQNIRSRVESSAADRSTPLGKAAEHAGESRKRRAENAHVRWSEQNEVMEFQVTTPDKSQDESEEVELPPSWSSASEEELCAEKLLDLLRASLETHERRHQSKVYDKCFSGSQLVDWLVETMDQDNLSYVTKVWSCSIPSLLPNSKISRDQACIIAQGLMNAQVFAHLGSAADFSDDDTLYRFLDGEEQALVLNRQILWAGNARSACSVSQELLRQAILLAHGDGPRDFATVQEFQQRTCELQMVNLIQLPVEELRCFFINIFNVLVLHAKITSKYPSNDSHVVPRCSFFRNTSYQVGKYFYSLDDICRGILRAKKCLFLECDPRVHFALSYGTSATPPARVFTPESLDRQLETATKKFCTERVKVDVSQGEITLPVVFDWYRKDFSNNPSGLLSWVASRLPPSLSHQIAQLAQRKDVKIAFE</sequence>
<dbReference type="PANTHER" id="PTHR46361:SF3">
    <property type="entry name" value="ELECTRON CARRIER_ PROTEIN DISULFIDE OXIDOREDUCTASE"/>
    <property type="match status" value="1"/>
</dbReference>
<dbReference type="GO" id="GO:0007018">
    <property type="term" value="P:microtubule-based movement"/>
    <property type="evidence" value="ECO:0007669"/>
    <property type="project" value="InterPro"/>
</dbReference>
<dbReference type="CDD" id="cd04371">
    <property type="entry name" value="DEP"/>
    <property type="match status" value="1"/>
</dbReference>